<dbReference type="PANTHER" id="PTHR33129">
    <property type="entry name" value="PROTEIN KINASE DOMAIN-CONTAINING PROTEIN-RELATED"/>
    <property type="match status" value="1"/>
</dbReference>
<reference evidence="1" key="1">
    <citation type="submission" date="2020-05" db="EMBL/GenBank/DDBJ databases">
        <title>Phylogenomic resolution of chytrid fungi.</title>
        <authorList>
            <person name="Stajich J.E."/>
            <person name="Amses K."/>
            <person name="Simmons R."/>
            <person name="Seto K."/>
            <person name="Myers J."/>
            <person name="Bonds A."/>
            <person name="Quandt C.A."/>
            <person name="Barry K."/>
            <person name="Liu P."/>
            <person name="Grigoriev I."/>
            <person name="Longcore J.E."/>
            <person name="James T.Y."/>
        </authorList>
    </citation>
    <scope>NUCLEOTIDE SEQUENCE</scope>
    <source>
        <strain evidence="1">JEL0513</strain>
    </source>
</reference>
<evidence type="ECO:0000313" key="2">
    <source>
        <dbReference type="Proteomes" id="UP001211907"/>
    </source>
</evidence>
<dbReference type="PANTHER" id="PTHR33129:SF1">
    <property type="entry name" value="ATP-BINDING PROTEIN"/>
    <property type="match status" value="1"/>
</dbReference>
<evidence type="ECO:0000313" key="1">
    <source>
        <dbReference type="EMBL" id="KAJ3122508.1"/>
    </source>
</evidence>
<protein>
    <submittedName>
        <fullName evidence="1">Uncharacterized protein</fullName>
    </submittedName>
</protein>
<gene>
    <name evidence="1" type="ORF">HK100_011969</name>
</gene>
<organism evidence="1 2">
    <name type="scientific">Physocladia obscura</name>
    <dbReference type="NCBI Taxonomy" id="109957"/>
    <lineage>
        <taxon>Eukaryota</taxon>
        <taxon>Fungi</taxon>
        <taxon>Fungi incertae sedis</taxon>
        <taxon>Chytridiomycota</taxon>
        <taxon>Chytridiomycota incertae sedis</taxon>
        <taxon>Chytridiomycetes</taxon>
        <taxon>Chytridiales</taxon>
        <taxon>Chytriomycetaceae</taxon>
        <taxon>Physocladia</taxon>
    </lineage>
</organism>
<sequence length="203" mass="22527">MSIWSKEEIHICQALLSADVPAELADELFEKWGEVRQFVLGNALVSELQKKLEHAIISVDLDAVFKCIGNPEDSDQVVHHLIHIHVANDFKSKVHCFASNFVAEQIYLQLFLTKLKHLIRIIAVSEGVKKTGVLRGTLFERHAHDVIAGGGTFGCQQLFEKTTKVGALNDGDKQITISHLNTLLFADEEQVQTSSGLSVSEQL</sequence>
<dbReference type="EMBL" id="JADGJH010000802">
    <property type="protein sequence ID" value="KAJ3122508.1"/>
    <property type="molecule type" value="Genomic_DNA"/>
</dbReference>
<name>A0AAD5T3D3_9FUNG</name>
<dbReference type="AlphaFoldDB" id="A0AAD5T3D3"/>
<dbReference type="InterPro" id="IPR052980">
    <property type="entry name" value="Crinkler_effector"/>
</dbReference>
<dbReference type="Proteomes" id="UP001211907">
    <property type="component" value="Unassembled WGS sequence"/>
</dbReference>
<keyword evidence="2" id="KW-1185">Reference proteome</keyword>
<comment type="caution">
    <text evidence="1">The sequence shown here is derived from an EMBL/GenBank/DDBJ whole genome shotgun (WGS) entry which is preliminary data.</text>
</comment>
<proteinExistence type="predicted"/>
<accession>A0AAD5T3D3</accession>